<keyword evidence="5" id="KW-0694">RNA-binding</keyword>
<dbReference type="GO" id="GO:0140664">
    <property type="term" value="F:ATP-dependent DNA damage sensor activity"/>
    <property type="evidence" value="ECO:0007669"/>
    <property type="project" value="InterPro"/>
</dbReference>
<dbReference type="Gene3D" id="3.40.50.300">
    <property type="entry name" value="P-loop containing nucleotide triphosphate hydrolases"/>
    <property type="match status" value="1"/>
</dbReference>
<feature type="domain" description="Smr" evidence="9">
    <location>
        <begin position="828"/>
        <end position="903"/>
    </location>
</feature>
<evidence type="ECO:0000256" key="4">
    <source>
        <dbReference type="ARBA" id="ARBA00022840"/>
    </source>
</evidence>
<dbReference type="PROSITE" id="PS50828">
    <property type="entry name" value="SMR"/>
    <property type="match status" value="1"/>
</dbReference>
<dbReference type="InterPro" id="IPR000432">
    <property type="entry name" value="DNA_mismatch_repair_MutS_C"/>
</dbReference>
<evidence type="ECO:0000259" key="9">
    <source>
        <dbReference type="PROSITE" id="PS50828"/>
    </source>
</evidence>
<dbReference type="SMART" id="SM00534">
    <property type="entry name" value="MUTSac"/>
    <property type="match status" value="1"/>
</dbReference>
<dbReference type="SUPFAM" id="SSF160443">
    <property type="entry name" value="SMR domain-like"/>
    <property type="match status" value="1"/>
</dbReference>
<keyword evidence="11" id="KW-1185">Reference proteome</keyword>
<keyword evidence="4" id="KW-0067">ATP-binding</keyword>
<dbReference type="InterPro" id="IPR036187">
    <property type="entry name" value="DNA_mismatch_repair_MutS_sf"/>
</dbReference>
<keyword evidence="6" id="KW-0238">DNA-binding</keyword>
<keyword evidence="3" id="KW-0378">Hydrolase</keyword>
<feature type="coiled-coil region" evidence="7">
    <location>
        <begin position="560"/>
        <end position="622"/>
    </location>
</feature>
<dbReference type="EMBL" id="FN648244">
    <property type="protein sequence ID" value="CBN75783.1"/>
    <property type="molecule type" value="Genomic_DNA"/>
</dbReference>
<dbReference type="GO" id="GO:0004519">
    <property type="term" value="F:endonuclease activity"/>
    <property type="evidence" value="ECO:0007669"/>
    <property type="project" value="InterPro"/>
</dbReference>
<dbReference type="PANTHER" id="PTHR48466:SF2">
    <property type="entry name" value="OS10G0509000 PROTEIN"/>
    <property type="match status" value="1"/>
</dbReference>
<dbReference type="Pfam" id="PF01713">
    <property type="entry name" value="Smr"/>
    <property type="match status" value="1"/>
</dbReference>
<dbReference type="InParanoid" id="D8LGP1"/>
<accession>D8LGP1</accession>
<dbReference type="SMART" id="SM00533">
    <property type="entry name" value="MUTSd"/>
    <property type="match status" value="1"/>
</dbReference>
<dbReference type="InterPro" id="IPR002625">
    <property type="entry name" value="Smr_dom"/>
</dbReference>
<dbReference type="GO" id="GO:0019843">
    <property type="term" value="F:rRNA binding"/>
    <property type="evidence" value="ECO:0007669"/>
    <property type="project" value="UniProtKB-KW"/>
</dbReference>
<dbReference type="InterPro" id="IPR005747">
    <property type="entry name" value="MutS2"/>
</dbReference>
<dbReference type="GO" id="GO:0005524">
    <property type="term" value="F:ATP binding"/>
    <property type="evidence" value="ECO:0007669"/>
    <property type="project" value="UniProtKB-KW"/>
</dbReference>
<reference evidence="10 11" key="1">
    <citation type="journal article" date="2010" name="Nature">
        <title>The Ectocarpus genome and the independent evolution of multicellularity in brown algae.</title>
        <authorList>
            <person name="Cock J.M."/>
            <person name="Sterck L."/>
            <person name="Rouze P."/>
            <person name="Scornet D."/>
            <person name="Allen A.E."/>
            <person name="Amoutzias G."/>
            <person name="Anthouard V."/>
            <person name="Artiguenave F."/>
            <person name="Aury J.M."/>
            <person name="Badger J.H."/>
            <person name="Beszteri B."/>
            <person name="Billiau K."/>
            <person name="Bonnet E."/>
            <person name="Bothwell J.H."/>
            <person name="Bowler C."/>
            <person name="Boyen C."/>
            <person name="Brownlee C."/>
            <person name="Carrano C.J."/>
            <person name="Charrier B."/>
            <person name="Cho G.Y."/>
            <person name="Coelho S.M."/>
            <person name="Collen J."/>
            <person name="Corre E."/>
            <person name="Da Silva C."/>
            <person name="Delage L."/>
            <person name="Delaroque N."/>
            <person name="Dittami S.M."/>
            <person name="Doulbeau S."/>
            <person name="Elias M."/>
            <person name="Farnham G."/>
            <person name="Gachon C.M."/>
            <person name="Gschloessl B."/>
            <person name="Heesch S."/>
            <person name="Jabbari K."/>
            <person name="Jubin C."/>
            <person name="Kawai H."/>
            <person name="Kimura K."/>
            <person name="Kloareg B."/>
            <person name="Kupper F.C."/>
            <person name="Lang D."/>
            <person name="Le Bail A."/>
            <person name="Leblanc C."/>
            <person name="Lerouge P."/>
            <person name="Lohr M."/>
            <person name="Lopez P.J."/>
            <person name="Martens C."/>
            <person name="Maumus F."/>
            <person name="Michel G."/>
            <person name="Miranda-Saavedra D."/>
            <person name="Morales J."/>
            <person name="Moreau H."/>
            <person name="Motomura T."/>
            <person name="Nagasato C."/>
            <person name="Napoli C.A."/>
            <person name="Nelson D.R."/>
            <person name="Nyvall-Collen P."/>
            <person name="Peters A.F."/>
            <person name="Pommier C."/>
            <person name="Potin P."/>
            <person name="Poulain J."/>
            <person name="Quesneville H."/>
            <person name="Read B."/>
            <person name="Rensing S.A."/>
            <person name="Ritter A."/>
            <person name="Rousvoal S."/>
            <person name="Samanta M."/>
            <person name="Samson G."/>
            <person name="Schroeder D.C."/>
            <person name="Segurens B."/>
            <person name="Strittmatter M."/>
            <person name="Tonon T."/>
            <person name="Tregear J.W."/>
            <person name="Valentin K."/>
            <person name="von Dassow P."/>
            <person name="Yamagishi T."/>
            <person name="Van de Peer Y."/>
            <person name="Wincker P."/>
        </authorList>
    </citation>
    <scope>NUCLEOTIDE SEQUENCE [LARGE SCALE GENOMIC DNA]</scope>
    <source>
        <strain evidence="11">Ec32 / CCAP1310/4</strain>
    </source>
</reference>
<dbReference type="GO" id="GO:0016887">
    <property type="term" value="F:ATP hydrolysis activity"/>
    <property type="evidence" value="ECO:0007669"/>
    <property type="project" value="InterPro"/>
</dbReference>
<organism evidence="10 11">
    <name type="scientific">Ectocarpus siliculosus</name>
    <name type="common">Brown alga</name>
    <name type="synonym">Conferva siliculosa</name>
    <dbReference type="NCBI Taxonomy" id="2880"/>
    <lineage>
        <taxon>Eukaryota</taxon>
        <taxon>Sar</taxon>
        <taxon>Stramenopiles</taxon>
        <taxon>Ochrophyta</taxon>
        <taxon>PX clade</taxon>
        <taxon>Phaeophyceae</taxon>
        <taxon>Ectocarpales</taxon>
        <taxon>Ectocarpaceae</taxon>
        <taxon>Ectocarpus</taxon>
    </lineage>
</organism>
<dbReference type="InterPro" id="IPR045076">
    <property type="entry name" value="MutS"/>
</dbReference>
<dbReference type="GO" id="GO:0030983">
    <property type="term" value="F:mismatched DNA binding"/>
    <property type="evidence" value="ECO:0007669"/>
    <property type="project" value="InterPro"/>
</dbReference>
<dbReference type="OrthoDB" id="1924787at2759"/>
<evidence type="ECO:0000256" key="3">
    <source>
        <dbReference type="ARBA" id="ARBA00022801"/>
    </source>
</evidence>
<keyword evidence="7" id="KW-0175">Coiled coil</keyword>
<evidence type="ECO:0000256" key="2">
    <source>
        <dbReference type="ARBA" id="ARBA00022741"/>
    </source>
</evidence>
<dbReference type="GO" id="GO:0045910">
    <property type="term" value="P:negative regulation of DNA recombination"/>
    <property type="evidence" value="ECO:0007669"/>
    <property type="project" value="InterPro"/>
</dbReference>
<keyword evidence="2" id="KW-0547">Nucleotide-binding</keyword>
<dbReference type="PIRSF" id="PIRSF005814">
    <property type="entry name" value="MutS_YshD"/>
    <property type="match status" value="1"/>
</dbReference>
<dbReference type="eggNOG" id="ENOG502QRQR">
    <property type="taxonomic scope" value="Eukaryota"/>
</dbReference>
<dbReference type="STRING" id="2880.D8LGP1"/>
<dbReference type="EMBL" id="FN649729">
    <property type="protein sequence ID" value="CBN75783.1"/>
    <property type="molecule type" value="Genomic_DNA"/>
</dbReference>
<evidence type="ECO:0000256" key="8">
    <source>
        <dbReference type="SAM" id="MobiDB-lite"/>
    </source>
</evidence>
<protein>
    <submittedName>
        <fullName evidence="10">MutS protein homolog 1B MutS-like ATPases involved in mismatch repair, family 1</fullName>
    </submittedName>
</protein>
<dbReference type="AlphaFoldDB" id="D8LGP1"/>
<dbReference type="SMART" id="SM00463">
    <property type="entry name" value="SMR"/>
    <property type="match status" value="1"/>
</dbReference>
<dbReference type="Pfam" id="PF00488">
    <property type="entry name" value="MutS_V"/>
    <property type="match status" value="1"/>
</dbReference>
<dbReference type="Gene3D" id="3.30.1370.110">
    <property type="match status" value="1"/>
</dbReference>
<dbReference type="InterPro" id="IPR027417">
    <property type="entry name" value="P-loop_NTPase"/>
</dbReference>
<sequence length="903" mass="96705">MSPIGAATTLLRPPMADDREAAGAAAKGKPAVGGDVDLFARTWESLDFGVVLERLSRECRTEMGRSRALIPDFKTTLEEVHELYERVNEVLLLAGDAVPLRAGMAVEPQLAIAAAGSTLEPTEIAAVASALEGLFELREFFCGAVADAKSPGGMVDRSGKTPRLAAVAAEIKLDEGLLGLLRGAFDSQGELSAQRFPEIGRLRSKADSLRQGIKSTMSRLMAGGEFSGMLADEGREAYVSEIAGRFVIPVTPTYKRTVGIVHDSSRTGKTLYVEPTQVVGPTNELVEVKLQLKVETQRILSQMTLKIAEHEDEILQSLAAAAEVDLALARGRLGAKTGGTIPKVMNEGTIKLVNARHPVLLLRGKAPVGNSMSLDASMQALILTGPNAGGKTVVLKTLGLVALMARAGIPIPAAPGARVDLFDPVLADIGDLQSVTGDLSTFSGHLVVAKAVLSGARAGSLVLMDEMGSGTDPMQGAALAQSLLEALVDAGSRVALTTHYTQLKELAATDERFGVSAMQFVDGRPTYRLIKGAVGESFALQVAERLELPAFVVERARGLLDDNTRQVSELISKLEDERNQLQDQLDRAAKRETEVLQQLKKLAEEREEAAELRSMAKRDAAKEYAVKLDANEKKLKQMFDKARSEPTTDVIGSSIGEIRALKKEVQKEAAVPTYTAQDLGLTPLKKRDRVAKGEKVVVCDGSSIGWEGEVLSTSNRDVEVFLPSAEASMRFAFSQLSRLPPGGVKWPAQSPSGGSLAKKRYPGGIVGPSGGAAAADTPRRKTGTSRRVAQYLEDDVGSFSSGDGDDNNKRKKKRSGDNYFMRTERNTLDLRGMTLSEAQGDCDMFFSNGIMDGSDGVYLLHGHGTGVLKAGIRRWLPRNSMVAKWRPASQEDGGDAYTVVELK</sequence>
<dbReference type="GO" id="GO:0006298">
    <property type="term" value="P:mismatch repair"/>
    <property type="evidence" value="ECO:0007669"/>
    <property type="project" value="InterPro"/>
</dbReference>
<dbReference type="Proteomes" id="UP000002630">
    <property type="component" value="Linkage Group LG04"/>
</dbReference>
<dbReference type="InterPro" id="IPR007696">
    <property type="entry name" value="DNA_mismatch_repair_MutS_core"/>
</dbReference>
<dbReference type="InterPro" id="IPR036063">
    <property type="entry name" value="Smr_dom_sf"/>
</dbReference>
<name>D8LGP1_ECTSI</name>
<dbReference type="PROSITE" id="PS00486">
    <property type="entry name" value="DNA_MISMATCH_REPAIR_2"/>
    <property type="match status" value="1"/>
</dbReference>
<evidence type="ECO:0000313" key="11">
    <source>
        <dbReference type="Proteomes" id="UP000002630"/>
    </source>
</evidence>
<evidence type="ECO:0000256" key="5">
    <source>
        <dbReference type="ARBA" id="ARBA00022884"/>
    </source>
</evidence>
<evidence type="ECO:0000256" key="7">
    <source>
        <dbReference type="SAM" id="Coils"/>
    </source>
</evidence>
<evidence type="ECO:0000256" key="1">
    <source>
        <dbReference type="ARBA" id="ARBA00022730"/>
    </source>
</evidence>
<dbReference type="SUPFAM" id="SSF48334">
    <property type="entry name" value="DNA repair protein MutS, domain III"/>
    <property type="match status" value="1"/>
</dbReference>
<dbReference type="SUPFAM" id="SSF52540">
    <property type="entry name" value="P-loop containing nucleoside triphosphate hydrolases"/>
    <property type="match status" value="1"/>
</dbReference>
<dbReference type="NCBIfam" id="TIGR01069">
    <property type="entry name" value="mutS2"/>
    <property type="match status" value="1"/>
</dbReference>
<feature type="region of interest" description="Disordered" evidence="8">
    <location>
        <begin position="740"/>
        <end position="817"/>
    </location>
</feature>
<evidence type="ECO:0000313" key="10">
    <source>
        <dbReference type="EMBL" id="CBN75783.1"/>
    </source>
</evidence>
<dbReference type="PANTHER" id="PTHR48466">
    <property type="entry name" value="OS10G0509000 PROTEIN-RELATED"/>
    <property type="match status" value="1"/>
</dbReference>
<keyword evidence="1" id="KW-0699">rRNA-binding</keyword>
<proteinExistence type="predicted"/>
<gene>
    <name evidence="10" type="primary">MSH1B</name>
    <name evidence="10" type="ORF">Esi_0174_0061</name>
</gene>
<evidence type="ECO:0000256" key="6">
    <source>
        <dbReference type="ARBA" id="ARBA00023125"/>
    </source>
</evidence>
<dbReference type="OMA" id="IHAIIND"/>